<keyword evidence="1" id="KW-0472">Membrane</keyword>
<evidence type="ECO:0000313" key="2">
    <source>
        <dbReference type="EMBL" id="ABJ87519.1"/>
    </source>
</evidence>
<proteinExistence type="predicted"/>
<feature type="transmembrane region" description="Helical" evidence="1">
    <location>
        <begin position="7"/>
        <end position="31"/>
    </location>
</feature>
<accession>Q01S51</accession>
<feature type="transmembrane region" description="Helical" evidence="1">
    <location>
        <begin position="145"/>
        <end position="162"/>
    </location>
</feature>
<gene>
    <name evidence="2" type="ordered locus">Acid_6597</name>
</gene>
<feature type="transmembrane region" description="Helical" evidence="1">
    <location>
        <begin position="250"/>
        <end position="268"/>
    </location>
</feature>
<dbReference type="EMBL" id="CP000473">
    <property type="protein sequence ID" value="ABJ87519.1"/>
    <property type="molecule type" value="Genomic_DNA"/>
</dbReference>
<dbReference type="InParanoid" id="Q01S51"/>
<name>Q01S51_SOLUE</name>
<sequence>MELIARIHTLAGLLTLANLLLYGVVGIAALWDARGKPAPVVWEQAFTVGADETDREIAARVVELLRLSLATPVHAFNIGHDAQHRLVLDFYHANGRHKVTVLDGRIRVERTRASVWKYLSTLHVTTAAFRSGDRRMQWWAWWNEFAMWCLLAMTGSGVWIWLARRGAGSTWRRVHRYSALAMLALLAIYEVSAVQMAHRTWVKAGAWMEKLHRMRGVSFAPVLGMGLLVLAASGLYLWWTLRRDRRVGAALLAMGCTVAGVLAVWMRLG</sequence>
<evidence type="ECO:0000256" key="1">
    <source>
        <dbReference type="SAM" id="Phobius"/>
    </source>
</evidence>
<keyword evidence="1" id="KW-1133">Transmembrane helix</keyword>
<organism evidence="2">
    <name type="scientific">Solibacter usitatus (strain Ellin6076)</name>
    <dbReference type="NCBI Taxonomy" id="234267"/>
    <lineage>
        <taxon>Bacteria</taxon>
        <taxon>Pseudomonadati</taxon>
        <taxon>Acidobacteriota</taxon>
        <taxon>Terriglobia</taxon>
        <taxon>Bryobacterales</taxon>
        <taxon>Solibacteraceae</taxon>
        <taxon>Candidatus Solibacter</taxon>
    </lineage>
</organism>
<dbReference type="HOGENOM" id="CLU_1034067_0_0_0"/>
<keyword evidence="1" id="KW-0812">Transmembrane</keyword>
<protein>
    <recommendedName>
        <fullName evidence="3">PepSY-associated TM helix domain protein</fullName>
    </recommendedName>
</protein>
<feature type="transmembrane region" description="Helical" evidence="1">
    <location>
        <begin position="174"/>
        <end position="197"/>
    </location>
</feature>
<evidence type="ECO:0008006" key="3">
    <source>
        <dbReference type="Google" id="ProtNLM"/>
    </source>
</evidence>
<dbReference type="STRING" id="234267.Acid_6597"/>
<feature type="transmembrane region" description="Helical" evidence="1">
    <location>
        <begin position="217"/>
        <end position="238"/>
    </location>
</feature>
<dbReference type="KEGG" id="sus:Acid_6597"/>
<reference evidence="2" key="1">
    <citation type="submission" date="2006-10" db="EMBL/GenBank/DDBJ databases">
        <title>Complete sequence of Solibacter usitatus Ellin6076.</title>
        <authorList>
            <consortium name="US DOE Joint Genome Institute"/>
            <person name="Copeland A."/>
            <person name="Lucas S."/>
            <person name="Lapidus A."/>
            <person name="Barry K."/>
            <person name="Detter J.C."/>
            <person name="Glavina del Rio T."/>
            <person name="Hammon N."/>
            <person name="Israni S."/>
            <person name="Dalin E."/>
            <person name="Tice H."/>
            <person name="Pitluck S."/>
            <person name="Thompson L.S."/>
            <person name="Brettin T."/>
            <person name="Bruce D."/>
            <person name="Han C."/>
            <person name="Tapia R."/>
            <person name="Gilna P."/>
            <person name="Schmutz J."/>
            <person name="Larimer F."/>
            <person name="Land M."/>
            <person name="Hauser L."/>
            <person name="Kyrpides N."/>
            <person name="Mikhailova N."/>
            <person name="Janssen P.H."/>
            <person name="Kuske C.R."/>
            <person name="Richardson P."/>
        </authorList>
    </citation>
    <scope>NUCLEOTIDE SEQUENCE</scope>
    <source>
        <strain evidence="2">Ellin6076</strain>
    </source>
</reference>
<dbReference type="AlphaFoldDB" id="Q01S51"/>